<dbReference type="AlphaFoldDB" id="A0A939QIK5"/>
<evidence type="ECO:0000256" key="7">
    <source>
        <dbReference type="SAM" id="MobiDB-lite"/>
    </source>
</evidence>
<keyword evidence="2" id="KW-1003">Cell membrane</keyword>
<dbReference type="PROSITE" id="PS50006">
    <property type="entry name" value="FHA_DOMAIN"/>
    <property type="match status" value="1"/>
</dbReference>
<dbReference type="PANTHER" id="PTHR36115:SF6">
    <property type="entry name" value="PROLINE-RICH ANTIGEN HOMOLOG"/>
    <property type="match status" value="1"/>
</dbReference>
<dbReference type="RefSeq" id="WP_208500819.1">
    <property type="nucleotide sequence ID" value="NZ_JAGFOA010000002.1"/>
</dbReference>
<protein>
    <submittedName>
        <fullName evidence="10">RDD family protein</fullName>
    </submittedName>
</protein>
<dbReference type="InterPro" id="IPR051791">
    <property type="entry name" value="Pra-immunoreactive"/>
</dbReference>
<comment type="caution">
    <text evidence="10">The sequence shown here is derived from an EMBL/GenBank/DDBJ whole genome shotgun (WGS) entry which is preliminary data.</text>
</comment>
<keyword evidence="5 8" id="KW-1133">Transmembrane helix</keyword>
<evidence type="ECO:0000256" key="3">
    <source>
        <dbReference type="ARBA" id="ARBA00022553"/>
    </source>
</evidence>
<dbReference type="Gene3D" id="2.60.200.20">
    <property type="match status" value="1"/>
</dbReference>
<dbReference type="EMBL" id="JAGFOA010000002">
    <property type="protein sequence ID" value="MBO3662750.1"/>
    <property type="molecule type" value="Genomic_DNA"/>
</dbReference>
<dbReference type="GO" id="GO:0005886">
    <property type="term" value="C:plasma membrane"/>
    <property type="evidence" value="ECO:0007669"/>
    <property type="project" value="UniProtKB-SubCell"/>
</dbReference>
<dbReference type="InterPro" id="IPR000253">
    <property type="entry name" value="FHA_dom"/>
</dbReference>
<evidence type="ECO:0000313" key="11">
    <source>
        <dbReference type="Proteomes" id="UP000680132"/>
    </source>
</evidence>
<gene>
    <name evidence="10" type="ORF">J5V96_04395</name>
</gene>
<dbReference type="CDD" id="cd00060">
    <property type="entry name" value="FHA"/>
    <property type="match status" value="1"/>
</dbReference>
<dbReference type="PANTHER" id="PTHR36115">
    <property type="entry name" value="PROLINE-RICH ANTIGEN HOMOLOG-RELATED"/>
    <property type="match status" value="1"/>
</dbReference>
<organism evidence="10 11">
    <name type="scientific">Microbacterium stercoris</name>
    <dbReference type="NCBI Taxonomy" id="2820289"/>
    <lineage>
        <taxon>Bacteria</taxon>
        <taxon>Bacillati</taxon>
        <taxon>Actinomycetota</taxon>
        <taxon>Actinomycetes</taxon>
        <taxon>Micrococcales</taxon>
        <taxon>Microbacteriaceae</taxon>
        <taxon>Microbacterium</taxon>
    </lineage>
</organism>
<evidence type="ECO:0000313" key="10">
    <source>
        <dbReference type="EMBL" id="MBO3662750.1"/>
    </source>
</evidence>
<reference evidence="10" key="1">
    <citation type="submission" date="2021-03" db="EMBL/GenBank/DDBJ databases">
        <title>Microbacterium sp. nov., a novel actinobacterium isolated from cow dung.</title>
        <authorList>
            <person name="Zhang L."/>
        </authorList>
    </citation>
    <scope>NUCLEOTIDE SEQUENCE</scope>
    <source>
        <strain evidence="10">NEAU-LLB</strain>
    </source>
</reference>
<dbReference type="InterPro" id="IPR010432">
    <property type="entry name" value="RDD"/>
</dbReference>
<comment type="subcellular location">
    <subcellularLocation>
        <location evidence="1">Cell membrane</location>
        <topology evidence="1">Multi-pass membrane protein</topology>
    </subcellularLocation>
</comment>
<feature type="domain" description="FHA" evidence="9">
    <location>
        <begin position="284"/>
        <end position="343"/>
    </location>
</feature>
<feature type="transmembrane region" description="Helical" evidence="8">
    <location>
        <begin position="38"/>
        <end position="62"/>
    </location>
</feature>
<evidence type="ECO:0000256" key="1">
    <source>
        <dbReference type="ARBA" id="ARBA00004651"/>
    </source>
</evidence>
<feature type="compositionally biased region" description="Pro residues" evidence="7">
    <location>
        <begin position="239"/>
        <end position="265"/>
    </location>
</feature>
<feature type="transmembrane region" description="Helical" evidence="8">
    <location>
        <begin position="125"/>
        <end position="148"/>
    </location>
</feature>
<dbReference type="SUPFAM" id="SSF49879">
    <property type="entry name" value="SMAD/FHA domain"/>
    <property type="match status" value="1"/>
</dbReference>
<keyword evidence="6 8" id="KW-0472">Membrane</keyword>
<dbReference type="Pfam" id="PF06271">
    <property type="entry name" value="RDD"/>
    <property type="match status" value="1"/>
</dbReference>
<dbReference type="Pfam" id="PF00498">
    <property type="entry name" value="FHA"/>
    <property type="match status" value="1"/>
</dbReference>
<dbReference type="Proteomes" id="UP000680132">
    <property type="component" value="Unassembled WGS sequence"/>
</dbReference>
<accession>A0A939QIK5</accession>
<keyword evidence="3" id="KW-0597">Phosphoprotein</keyword>
<name>A0A939QIK5_9MICO</name>
<keyword evidence="11" id="KW-1185">Reference proteome</keyword>
<feature type="region of interest" description="Disordered" evidence="7">
    <location>
        <begin position="215"/>
        <end position="267"/>
    </location>
</feature>
<feature type="transmembrane region" description="Helical" evidence="8">
    <location>
        <begin position="68"/>
        <end position="93"/>
    </location>
</feature>
<keyword evidence="4 8" id="KW-0812">Transmembrane</keyword>
<evidence type="ECO:0000259" key="9">
    <source>
        <dbReference type="PROSITE" id="PS50006"/>
    </source>
</evidence>
<evidence type="ECO:0000256" key="2">
    <source>
        <dbReference type="ARBA" id="ARBA00022475"/>
    </source>
</evidence>
<sequence>MSGWSIINAREAAPEPTPISAERAELLGIEPAPIGRRVIASLIDALPLVIFSVPVPIVLPSLVAGEVWALIVTLLCVVLVLVFGLIQLIAHGLRGQTLGKQMMRLRSVRHDTLKPIGFGRALLRALLLGASALVPVVGSAVMLASPLWDTQQRGRGWHDHATRTWMVDLRAVDPTDPVAFEEARARARVRSVGLARAAAAAAAEPLFTAPVATPAPAPAPAAPPAPAPAPAPVVEQVAPAPPAPAAAQPAPAPAAQPAPPAPAPAPAAQLRFDDGAVVAVHGPALVGRAPVAADDEVVMHLLPIADATRSISKTHFALAIDAHGLILVDRGSTNGTGIERSGQLLPLAPGAPARVAAGDRIRFGDRFVDVLA</sequence>
<evidence type="ECO:0000256" key="6">
    <source>
        <dbReference type="ARBA" id="ARBA00023136"/>
    </source>
</evidence>
<dbReference type="InterPro" id="IPR008984">
    <property type="entry name" value="SMAD_FHA_dom_sf"/>
</dbReference>
<proteinExistence type="predicted"/>
<evidence type="ECO:0000256" key="5">
    <source>
        <dbReference type="ARBA" id="ARBA00022989"/>
    </source>
</evidence>
<evidence type="ECO:0000256" key="4">
    <source>
        <dbReference type="ARBA" id="ARBA00022692"/>
    </source>
</evidence>
<feature type="compositionally biased region" description="Pro residues" evidence="7">
    <location>
        <begin position="215"/>
        <end position="231"/>
    </location>
</feature>
<evidence type="ECO:0000256" key="8">
    <source>
        <dbReference type="SAM" id="Phobius"/>
    </source>
</evidence>